<evidence type="ECO:0000259" key="8">
    <source>
        <dbReference type="SMART" id="SM00861"/>
    </source>
</evidence>
<dbReference type="SUPFAM" id="SSF52922">
    <property type="entry name" value="TK C-terminal domain-like"/>
    <property type="match status" value="1"/>
</dbReference>
<evidence type="ECO:0000256" key="4">
    <source>
        <dbReference type="ARBA" id="ARBA00023002"/>
    </source>
</evidence>
<evidence type="ECO:0000256" key="7">
    <source>
        <dbReference type="RuleBase" id="RU364074"/>
    </source>
</evidence>
<keyword evidence="5 7" id="KW-0786">Thiamine pyrophosphate</keyword>
<dbReference type="RefSeq" id="WP_387341894.1">
    <property type="nucleotide sequence ID" value="NZ_JBIAXI010000006.1"/>
</dbReference>
<reference evidence="9 10" key="1">
    <citation type="submission" date="2024-10" db="EMBL/GenBank/DDBJ databases">
        <title>The Natural Products Discovery Center: Release of the First 8490 Sequenced Strains for Exploring Actinobacteria Biosynthetic Diversity.</title>
        <authorList>
            <person name="Kalkreuter E."/>
            <person name="Kautsar S.A."/>
            <person name="Yang D."/>
            <person name="Bader C.D."/>
            <person name="Teijaro C.N."/>
            <person name="Fluegel L."/>
            <person name="Davis C.M."/>
            <person name="Simpson J.R."/>
            <person name="Lauterbach L."/>
            <person name="Steele A.D."/>
            <person name="Gui C."/>
            <person name="Meng S."/>
            <person name="Li G."/>
            <person name="Viehrig K."/>
            <person name="Ye F."/>
            <person name="Su P."/>
            <person name="Kiefer A.F."/>
            <person name="Nichols A."/>
            <person name="Cepeda A.J."/>
            <person name="Yan W."/>
            <person name="Fan B."/>
            <person name="Jiang Y."/>
            <person name="Adhikari A."/>
            <person name="Zheng C.-J."/>
            <person name="Schuster L."/>
            <person name="Cowan T.M."/>
            <person name="Smanski M.J."/>
            <person name="Chevrette M.G."/>
            <person name="De Carvalho L.P.S."/>
            <person name="Shen B."/>
        </authorList>
    </citation>
    <scope>NUCLEOTIDE SEQUENCE [LARGE SCALE GENOMIC DNA]</scope>
    <source>
        <strain evidence="9 10">NPDC001281</strain>
    </source>
</reference>
<evidence type="ECO:0000256" key="6">
    <source>
        <dbReference type="ARBA" id="ARBA00023317"/>
    </source>
</evidence>
<evidence type="ECO:0000256" key="5">
    <source>
        <dbReference type="ARBA" id="ARBA00023052"/>
    </source>
</evidence>
<sequence>MRVAENLNAALHGVLEADPTAYVIGEDILDPYGGAFKITKGLSSRFPGRVLGTPISEAGITGLAAGLALCGDAAIVEIMFGDFVALAFDQIVNFAAKSCTMYGSRVPMRMVVRCPTGGGRGYGPTHSQSLQKHFIGVPGLSVYEMSPLHDNRAVMSAMLASGEPSVFFEDKVLYTRRMYDVPDPFRSDLIPAGDTGPGVARVFLDDPEEADCVIIAPGGMVDRVTRAMRALLLDHEVTCCLYVPSRLYPFDLFDSGAQGVDAGRLVPALRRARAVLVVEEGTAGGTWGSEVAHRIHRLLWRDLRRPVAQVNSLGSVIPAAAHLESAVLVGESTIYDAVLEALRD</sequence>
<dbReference type="Gene3D" id="3.40.50.920">
    <property type="match status" value="1"/>
</dbReference>
<dbReference type="SMART" id="SM00861">
    <property type="entry name" value="Transket_pyr"/>
    <property type="match status" value="1"/>
</dbReference>
<accession>A0ABW6V4H7</accession>
<dbReference type="EC" id="1.2.4.1" evidence="2 7"/>
<keyword evidence="4 7" id="KW-0560">Oxidoreductase</keyword>
<organism evidence="9 10">
    <name type="scientific">Microtetraspora fusca</name>
    <dbReference type="NCBI Taxonomy" id="1997"/>
    <lineage>
        <taxon>Bacteria</taxon>
        <taxon>Bacillati</taxon>
        <taxon>Actinomycetota</taxon>
        <taxon>Actinomycetes</taxon>
        <taxon>Streptosporangiales</taxon>
        <taxon>Streptosporangiaceae</taxon>
        <taxon>Microtetraspora</taxon>
    </lineage>
</organism>
<evidence type="ECO:0000256" key="3">
    <source>
        <dbReference type="ARBA" id="ARBA00016138"/>
    </source>
</evidence>
<name>A0ABW6V4H7_MICFU</name>
<evidence type="ECO:0000313" key="9">
    <source>
        <dbReference type="EMBL" id="MFF4773507.1"/>
    </source>
</evidence>
<dbReference type="InterPro" id="IPR029061">
    <property type="entry name" value="THDP-binding"/>
</dbReference>
<gene>
    <name evidence="9" type="ORF">ACFY05_11675</name>
</gene>
<dbReference type="PANTHER" id="PTHR11624">
    <property type="entry name" value="DEHYDROGENASE RELATED"/>
    <property type="match status" value="1"/>
</dbReference>
<comment type="function">
    <text evidence="7">The pyruvate dehydrogenase complex catalyzes the overall conversion of pyruvate to acetyl-CoA and CO2.</text>
</comment>
<feature type="domain" description="Transketolase-like pyrimidine-binding" evidence="8">
    <location>
        <begin position="1"/>
        <end position="176"/>
    </location>
</feature>
<dbReference type="GO" id="GO:0016491">
    <property type="term" value="F:oxidoreductase activity"/>
    <property type="evidence" value="ECO:0007669"/>
    <property type="project" value="UniProtKB-KW"/>
</dbReference>
<evidence type="ECO:0000313" key="10">
    <source>
        <dbReference type="Proteomes" id="UP001602119"/>
    </source>
</evidence>
<evidence type="ECO:0000256" key="1">
    <source>
        <dbReference type="ARBA" id="ARBA00001964"/>
    </source>
</evidence>
<proteinExistence type="predicted"/>
<dbReference type="Pfam" id="PF02779">
    <property type="entry name" value="Transket_pyr"/>
    <property type="match status" value="1"/>
</dbReference>
<dbReference type="SUPFAM" id="SSF52518">
    <property type="entry name" value="Thiamin diphosphate-binding fold (THDP-binding)"/>
    <property type="match status" value="1"/>
</dbReference>
<evidence type="ECO:0000256" key="2">
    <source>
        <dbReference type="ARBA" id="ARBA00012281"/>
    </source>
</evidence>
<keyword evidence="10" id="KW-1185">Reference proteome</keyword>
<dbReference type="PANTHER" id="PTHR11624:SF96">
    <property type="entry name" value="PYRUVATE DEHYDROGENASE E1 COMPONENT SUBUNIT BETA, MITOCHONDRIAL"/>
    <property type="match status" value="1"/>
</dbReference>
<dbReference type="Proteomes" id="UP001602119">
    <property type="component" value="Unassembled WGS sequence"/>
</dbReference>
<comment type="caution">
    <text evidence="9">The sequence shown here is derived from an EMBL/GenBank/DDBJ whole genome shotgun (WGS) entry which is preliminary data.</text>
</comment>
<comment type="catalytic activity">
    <reaction evidence="7">
        <text>N(6)-[(R)-lipoyl]-L-lysyl-[protein] + pyruvate + H(+) = N(6)-[(R)-S(8)-acetyldihydrolipoyl]-L-lysyl-[protein] + CO2</text>
        <dbReference type="Rhea" id="RHEA:19189"/>
        <dbReference type="Rhea" id="RHEA-COMP:10474"/>
        <dbReference type="Rhea" id="RHEA-COMP:10478"/>
        <dbReference type="ChEBI" id="CHEBI:15361"/>
        <dbReference type="ChEBI" id="CHEBI:15378"/>
        <dbReference type="ChEBI" id="CHEBI:16526"/>
        <dbReference type="ChEBI" id="CHEBI:83099"/>
        <dbReference type="ChEBI" id="CHEBI:83111"/>
        <dbReference type="EC" id="1.2.4.1"/>
    </reaction>
</comment>
<dbReference type="InterPro" id="IPR009014">
    <property type="entry name" value="Transketo_C/PFOR_II"/>
</dbReference>
<dbReference type="InterPro" id="IPR027110">
    <property type="entry name" value="PDHB_mito-type"/>
</dbReference>
<dbReference type="InterPro" id="IPR005475">
    <property type="entry name" value="Transketolase-like_Pyr-bd"/>
</dbReference>
<keyword evidence="6 7" id="KW-0670">Pyruvate</keyword>
<dbReference type="Gene3D" id="3.40.50.970">
    <property type="match status" value="1"/>
</dbReference>
<protein>
    <recommendedName>
        <fullName evidence="3 7">Pyruvate dehydrogenase E1 component subunit beta</fullName>
        <ecNumber evidence="2 7">1.2.4.1</ecNumber>
    </recommendedName>
</protein>
<comment type="cofactor">
    <cofactor evidence="1 7">
        <name>thiamine diphosphate</name>
        <dbReference type="ChEBI" id="CHEBI:58937"/>
    </cofactor>
</comment>
<dbReference type="EMBL" id="JBIAXI010000006">
    <property type="protein sequence ID" value="MFF4773507.1"/>
    <property type="molecule type" value="Genomic_DNA"/>
</dbReference>